<name>A0A2P2JQK8_RHIMU</name>
<evidence type="ECO:0000256" key="1">
    <source>
        <dbReference type="SAM" id="MobiDB-lite"/>
    </source>
</evidence>
<organism evidence="2">
    <name type="scientific">Rhizophora mucronata</name>
    <name type="common">Asiatic mangrove</name>
    <dbReference type="NCBI Taxonomy" id="61149"/>
    <lineage>
        <taxon>Eukaryota</taxon>
        <taxon>Viridiplantae</taxon>
        <taxon>Streptophyta</taxon>
        <taxon>Embryophyta</taxon>
        <taxon>Tracheophyta</taxon>
        <taxon>Spermatophyta</taxon>
        <taxon>Magnoliopsida</taxon>
        <taxon>eudicotyledons</taxon>
        <taxon>Gunneridae</taxon>
        <taxon>Pentapetalae</taxon>
        <taxon>rosids</taxon>
        <taxon>fabids</taxon>
        <taxon>Malpighiales</taxon>
        <taxon>Rhizophoraceae</taxon>
        <taxon>Rhizophora</taxon>
    </lineage>
</organism>
<evidence type="ECO:0000313" key="2">
    <source>
        <dbReference type="EMBL" id="MBW95743.1"/>
    </source>
</evidence>
<proteinExistence type="predicted"/>
<sequence>MIPASSNPHFLEFSPKPRRSADVGRPELLAQPRNSLRRSLVEGGRMENWENEIRFSV</sequence>
<reference evidence="2" key="1">
    <citation type="submission" date="2018-02" db="EMBL/GenBank/DDBJ databases">
        <title>Rhizophora mucronata_Transcriptome.</title>
        <authorList>
            <person name="Meera S.P."/>
            <person name="Sreeshan A."/>
            <person name="Augustine A."/>
        </authorList>
    </citation>
    <scope>NUCLEOTIDE SEQUENCE</scope>
    <source>
        <tissue evidence="2">Leaf</tissue>
    </source>
</reference>
<dbReference type="AlphaFoldDB" id="A0A2P2JQK8"/>
<protein>
    <submittedName>
        <fullName evidence="2">Uncharacterized protein</fullName>
    </submittedName>
</protein>
<dbReference type="EMBL" id="GGEC01015260">
    <property type="protein sequence ID" value="MBW95743.1"/>
    <property type="molecule type" value="Transcribed_RNA"/>
</dbReference>
<accession>A0A2P2JQK8</accession>
<feature type="region of interest" description="Disordered" evidence="1">
    <location>
        <begin position="1"/>
        <end position="28"/>
    </location>
</feature>